<dbReference type="PROSITE" id="PS51111">
    <property type="entry name" value="REJ"/>
    <property type="match status" value="1"/>
</dbReference>
<keyword evidence="3" id="KW-0812">Transmembrane</keyword>
<keyword evidence="8" id="KW-0675">Receptor</keyword>
<keyword evidence="4" id="KW-0677">Repeat</keyword>
<dbReference type="GO" id="GO:0005261">
    <property type="term" value="F:monoatomic cation channel activity"/>
    <property type="evidence" value="ECO:0007669"/>
    <property type="project" value="TreeGrafter"/>
</dbReference>
<evidence type="ECO:0000256" key="5">
    <source>
        <dbReference type="ARBA" id="ARBA00022989"/>
    </source>
</evidence>
<sequence>MSRDKYSPTVVKRATKSSQEAHLEGVPEEAVIVSSVLEWRLVSEAELALLESPKGTLVSEGTPEWVINRRSISVGMYQVKFVASITIVDQMSHTTLTAFDYGFIWVEKGPVRAIIDGGSSVHWGSVDIVVADGSLSYDADLGPGNRSGLVFSWSCRELVETVPLSDTCFGAFLSDGSKTNVSIDPSRLMTGKIYILGLNVSKDDRSDLAEMKFEVVGGTIPQVTLRCFTDCGQVIAASNKLRVTSECPNAPCNGSQYQWSLTSFNNDTQEWKKVPIFPHMTATEENATNIIFKPNSLISNSKYKLSLVIISKEGWEGYGELEFATAGSPHGGSCKALTVEGIALSTQFVFECFDWQDKNQPLEYEFSSRDEVLSYGRSPKSVPIFLPAGSPNDNYELLIKVTIKNAVGVAVEEAISVKQELVEMSIPLNIVEEFAEIKSKEAIQLKCTKLFICIREWYDVEFSRVRKALDEALAHLNELSGEDAQAAISVGDQRLPTCVIWILPESKRN</sequence>
<dbReference type="InterPro" id="IPR002859">
    <property type="entry name" value="PKD/REJ-like"/>
</dbReference>
<accession>A0AAD9PPQ1</accession>
<reference evidence="8" key="2">
    <citation type="journal article" date="2023" name="Science">
        <title>Genomic signatures of disease resistance in endangered staghorn corals.</title>
        <authorList>
            <person name="Vollmer S.V."/>
            <person name="Selwyn J.D."/>
            <person name="Despard B.A."/>
            <person name="Roesel C.L."/>
        </authorList>
    </citation>
    <scope>NUCLEOTIDE SEQUENCE</scope>
    <source>
        <strain evidence="8">K2</strain>
    </source>
</reference>
<keyword evidence="5" id="KW-1133">Transmembrane helix</keyword>
<dbReference type="InterPro" id="IPR014010">
    <property type="entry name" value="REJ_dom"/>
</dbReference>
<dbReference type="GO" id="GO:0006816">
    <property type="term" value="P:calcium ion transport"/>
    <property type="evidence" value="ECO:0007669"/>
    <property type="project" value="TreeGrafter"/>
</dbReference>
<dbReference type="Proteomes" id="UP001249851">
    <property type="component" value="Unassembled WGS sequence"/>
</dbReference>
<dbReference type="PANTHER" id="PTHR46730">
    <property type="entry name" value="POLYCYSTIN-1"/>
    <property type="match status" value="1"/>
</dbReference>
<keyword evidence="9" id="KW-1185">Reference proteome</keyword>
<evidence type="ECO:0000256" key="1">
    <source>
        <dbReference type="ARBA" id="ARBA00004370"/>
    </source>
</evidence>
<dbReference type="AlphaFoldDB" id="A0AAD9PPQ1"/>
<dbReference type="Pfam" id="PF02010">
    <property type="entry name" value="REJ"/>
    <property type="match status" value="1"/>
</dbReference>
<evidence type="ECO:0000313" key="8">
    <source>
        <dbReference type="EMBL" id="KAK2546746.1"/>
    </source>
</evidence>
<feature type="domain" description="REJ" evidence="7">
    <location>
        <begin position="1"/>
        <end position="366"/>
    </location>
</feature>
<protein>
    <submittedName>
        <fullName evidence="8">Sperm receptor for egg jelly</fullName>
    </submittedName>
</protein>
<reference evidence="8" key="1">
    <citation type="journal article" date="2023" name="G3 (Bethesda)">
        <title>Whole genome assembly and annotation of the endangered Caribbean coral Acropora cervicornis.</title>
        <authorList>
            <person name="Selwyn J.D."/>
            <person name="Vollmer S.V."/>
        </authorList>
    </citation>
    <scope>NUCLEOTIDE SEQUENCE</scope>
    <source>
        <strain evidence="8">K2</strain>
    </source>
</reference>
<comment type="similarity">
    <text evidence="2">Belongs to the polycystin family.</text>
</comment>
<proteinExistence type="inferred from homology"/>
<comment type="subcellular location">
    <subcellularLocation>
        <location evidence="1">Membrane</location>
    </subcellularLocation>
</comment>
<evidence type="ECO:0000256" key="4">
    <source>
        <dbReference type="ARBA" id="ARBA00022737"/>
    </source>
</evidence>
<keyword evidence="6" id="KW-0472">Membrane</keyword>
<name>A0AAD9PPQ1_ACRCE</name>
<evidence type="ECO:0000259" key="7">
    <source>
        <dbReference type="PROSITE" id="PS51111"/>
    </source>
</evidence>
<comment type="caution">
    <text evidence="8">The sequence shown here is derived from an EMBL/GenBank/DDBJ whole genome shotgun (WGS) entry which is preliminary data.</text>
</comment>
<evidence type="ECO:0000256" key="3">
    <source>
        <dbReference type="ARBA" id="ARBA00022692"/>
    </source>
</evidence>
<evidence type="ECO:0000313" key="9">
    <source>
        <dbReference type="Proteomes" id="UP001249851"/>
    </source>
</evidence>
<gene>
    <name evidence="8" type="ORF">P5673_033612</name>
</gene>
<dbReference type="EMBL" id="JARQWQ010000300">
    <property type="protein sequence ID" value="KAK2546746.1"/>
    <property type="molecule type" value="Genomic_DNA"/>
</dbReference>
<organism evidence="8 9">
    <name type="scientific">Acropora cervicornis</name>
    <name type="common">Staghorn coral</name>
    <dbReference type="NCBI Taxonomy" id="6130"/>
    <lineage>
        <taxon>Eukaryota</taxon>
        <taxon>Metazoa</taxon>
        <taxon>Cnidaria</taxon>
        <taxon>Anthozoa</taxon>
        <taxon>Hexacorallia</taxon>
        <taxon>Scleractinia</taxon>
        <taxon>Astrocoeniina</taxon>
        <taxon>Acroporidae</taxon>
        <taxon>Acropora</taxon>
    </lineage>
</organism>
<evidence type="ECO:0000256" key="2">
    <source>
        <dbReference type="ARBA" id="ARBA00007200"/>
    </source>
</evidence>
<evidence type="ECO:0000256" key="6">
    <source>
        <dbReference type="ARBA" id="ARBA00023136"/>
    </source>
</evidence>
<dbReference type="GO" id="GO:0005886">
    <property type="term" value="C:plasma membrane"/>
    <property type="evidence" value="ECO:0007669"/>
    <property type="project" value="TreeGrafter"/>
</dbReference>
<dbReference type="PANTHER" id="PTHR46730:SF1">
    <property type="entry name" value="PLAT DOMAIN-CONTAINING PROTEIN"/>
    <property type="match status" value="1"/>
</dbReference>